<dbReference type="PANTHER" id="PTHR14942:SF0">
    <property type="entry name" value="U11_U12 SMALL NUCLEAR RIBONUCLEOPROTEIN 25 KDA PROTEIN"/>
    <property type="match status" value="1"/>
</dbReference>
<dbReference type="GO" id="GO:0005681">
    <property type="term" value="C:spliceosomal complex"/>
    <property type="evidence" value="ECO:0007669"/>
    <property type="project" value="TreeGrafter"/>
</dbReference>
<feature type="compositionally biased region" description="Low complexity" evidence="1">
    <location>
        <begin position="274"/>
        <end position="284"/>
    </location>
</feature>
<accession>A0A8J8VZ50</accession>
<feature type="domain" description="Ubiquitin-like" evidence="2">
    <location>
        <begin position="167"/>
        <end position="223"/>
    </location>
</feature>
<dbReference type="EMBL" id="WIWV01000090">
    <property type="protein sequence ID" value="KAF7714256.1"/>
    <property type="molecule type" value="Genomic_DNA"/>
</dbReference>
<dbReference type="PANTHER" id="PTHR14942">
    <property type="entry name" value="U11/U12 SMALL NUCLEAR RIBONUCLEOPROTEIN 25 KDA PROTEIN"/>
    <property type="match status" value="1"/>
</dbReference>
<evidence type="ECO:0008006" key="6">
    <source>
        <dbReference type="Google" id="ProtNLM"/>
    </source>
</evidence>
<evidence type="ECO:0000313" key="5">
    <source>
        <dbReference type="Proteomes" id="UP000631181"/>
    </source>
</evidence>
<evidence type="ECO:0000313" key="4">
    <source>
        <dbReference type="EMBL" id="KAF7714256.1"/>
    </source>
</evidence>
<feature type="compositionally biased region" description="Polar residues" evidence="1">
    <location>
        <begin position="223"/>
        <end position="241"/>
    </location>
</feature>
<protein>
    <recommendedName>
        <fullName evidence="6">BAG domain-containing protein</fullName>
    </recommendedName>
</protein>
<dbReference type="InterPro" id="IPR000626">
    <property type="entry name" value="Ubiquitin-like_dom"/>
</dbReference>
<dbReference type="CDD" id="cd17039">
    <property type="entry name" value="Ubl_ubiquitin_like"/>
    <property type="match status" value="1"/>
</dbReference>
<dbReference type="InterPro" id="IPR029071">
    <property type="entry name" value="Ubiquitin-like_domsf"/>
</dbReference>
<proteinExistence type="predicted"/>
<sequence length="400" mass="43587">MTLLPSPLAQSTLGEKCAVYLDHVSDQLPVFLHSLRPRLDPYLTSSASTLRSVAQALPFEVDEQILAVAATVLILVSSVVAMSWGNPFNNLWRRSPNYANAPQVRDDDYSYITPGDIVDPPAQPARYGNRYDAGSAENEPDIICLKHRGTIYPLHFRPYAIDDGLLTVGDLRHTAAAKMGASHPNQIRLLYKGNLLKDDHRSCKAEGLKQHSQVLCVVSEAGSMTPSDVSDPDNASAQEVTIDTDEVPGPVNSSGRKKSNKKKKKKAGKRSEEASASDFLSPSPSSVPPRPTSAGAGTPAPSPNIKILKTPLEQVNALTAYLQQVLVPLCEEYLANPPTDTKKREFEYRKLSETILAQVMLKADGIEPDGNEVVRNARKALIKEAQSCLNRLDEVGKEQS</sequence>
<dbReference type="Pfam" id="PF02179">
    <property type="entry name" value="BAG"/>
    <property type="match status" value="1"/>
</dbReference>
<gene>
    <name evidence="4" type="ORF">PECM_008619</name>
</gene>
<feature type="region of interest" description="Disordered" evidence="1">
    <location>
        <begin position="223"/>
        <end position="304"/>
    </location>
</feature>
<reference evidence="4" key="1">
    <citation type="journal article" date="2020" name="Front. Microbiol.">
        <title>Gene regulatory networks of Penicillium echinulatum 2HH and Penicillium oxalicum 114-2 inferred by a computational biology approach.</title>
        <authorList>
            <person name="Lenz A.R."/>
            <person name="Galan-Vasquez E."/>
            <person name="Balbinot E."/>
            <person name="De Abreu F.P."/>
            <person name="De Oliveira N.S."/>
            <person name="Da Rosa L.O."/>
            <person name="De Avila E Silva S."/>
            <person name="Camassola M."/>
            <person name="Dillon A.J.P."/>
            <person name="Perez-Rueda E."/>
        </authorList>
    </citation>
    <scope>NUCLEOTIDE SEQUENCE</scope>
    <source>
        <strain evidence="4">S1M29</strain>
    </source>
</reference>
<dbReference type="InterPro" id="IPR036533">
    <property type="entry name" value="BAG_dom_sf"/>
</dbReference>
<dbReference type="PROSITE" id="PS50053">
    <property type="entry name" value="UBIQUITIN_2"/>
    <property type="match status" value="1"/>
</dbReference>
<dbReference type="SUPFAM" id="SSF54236">
    <property type="entry name" value="Ubiquitin-like"/>
    <property type="match status" value="1"/>
</dbReference>
<dbReference type="Gene3D" id="3.10.20.90">
    <property type="entry name" value="Phosphatidylinositol 3-kinase Catalytic Subunit, Chain A, domain 1"/>
    <property type="match status" value="1"/>
</dbReference>
<dbReference type="Proteomes" id="UP000631181">
    <property type="component" value="Unassembled WGS sequence"/>
</dbReference>
<dbReference type="GO" id="GO:0000398">
    <property type="term" value="P:mRNA splicing, via spliceosome"/>
    <property type="evidence" value="ECO:0007669"/>
    <property type="project" value="InterPro"/>
</dbReference>
<name>A0A8J8VZ50_9EURO</name>
<feature type="compositionally biased region" description="Basic residues" evidence="1">
    <location>
        <begin position="255"/>
        <end position="268"/>
    </location>
</feature>
<dbReference type="AlphaFoldDB" id="A0A8J8VZ50"/>
<dbReference type="Gene3D" id="1.20.58.120">
    <property type="entry name" value="BAG domain"/>
    <property type="match status" value="1"/>
</dbReference>
<evidence type="ECO:0000259" key="3">
    <source>
        <dbReference type="PROSITE" id="PS51035"/>
    </source>
</evidence>
<comment type="caution">
    <text evidence="4">The sequence shown here is derived from an EMBL/GenBank/DDBJ whole genome shotgun (WGS) entry which is preliminary data.</text>
</comment>
<dbReference type="SUPFAM" id="SSF63491">
    <property type="entry name" value="BAG domain"/>
    <property type="match status" value="1"/>
</dbReference>
<dbReference type="GO" id="GO:0051087">
    <property type="term" value="F:protein-folding chaperone binding"/>
    <property type="evidence" value="ECO:0007669"/>
    <property type="project" value="InterPro"/>
</dbReference>
<dbReference type="PROSITE" id="PS51035">
    <property type="entry name" value="BAG"/>
    <property type="match status" value="1"/>
</dbReference>
<dbReference type="InterPro" id="IPR003103">
    <property type="entry name" value="BAG_domain"/>
</dbReference>
<feature type="domain" description="BAG" evidence="3">
    <location>
        <begin position="314"/>
        <end position="396"/>
    </location>
</feature>
<keyword evidence="5" id="KW-1185">Reference proteome</keyword>
<evidence type="ECO:0000259" key="2">
    <source>
        <dbReference type="PROSITE" id="PS50053"/>
    </source>
</evidence>
<organism evidence="4 5">
    <name type="scientific">Penicillium ucsense</name>
    <dbReference type="NCBI Taxonomy" id="2839758"/>
    <lineage>
        <taxon>Eukaryota</taxon>
        <taxon>Fungi</taxon>
        <taxon>Dikarya</taxon>
        <taxon>Ascomycota</taxon>
        <taxon>Pezizomycotina</taxon>
        <taxon>Eurotiomycetes</taxon>
        <taxon>Eurotiomycetidae</taxon>
        <taxon>Eurotiales</taxon>
        <taxon>Aspergillaceae</taxon>
        <taxon>Penicillium</taxon>
    </lineage>
</organism>
<dbReference type="SMART" id="SM00264">
    <property type="entry name" value="BAG"/>
    <property type="match status" value="1"/>
</dbReference>
<dbReference type="OrthoDB" id="417450at2759"/>
<dbReference type="InterPro" id="IPR039690">
    <property type="entry name" value="SNRNP25"/>
</dbReference>
<evidence type="ECO:0000256" key="1">
    <source>
        <dbReference type="SAM" id="MobiDB-lite"/>
    </source>
</evidence>